<comment type="caution">
    <text evidence="9">The sequence shown here is derived from an EMBL/GenBank/DDBJ whole genome shotgun (WGS) entry which is preliminary data.</text>
</comment>
<dbReference type="STRING" id="6336.A0A0V0RI03"/>
<dbReference type="PANTHER" id="PTHR24559">
    <property type="entry name" value="TRANSPOSON TY3-I GAG-POL POLYPROTEIN"/>
    <property type="match status" value="1"/>
</dbReference>
<evidence type="ECO:0000256" key="3">
    <source>
        <dbReference type="ARBA" id="ARBA00022695"/>
    </source>
</evidence>
<keyword evidence="1" id="KW-0645">Protease</keyword>
<keyword evidence="6" id="KW-0378">Hydrolase</keyword>
<keyword evidence="7" id="KW-0695">RNA-directed DNA polymerase</keyword>
<protein>
    <submittedName>
        <fullName evidence="9">Retrovirus-related Pol polyprotein from transposon</fullName>
    </submittedName>
</protein>
<evidence type="ECO:0000313" key="10">
    <source>
        <dbReference type="Proteomes" id="UP000054630"/>
    </source>
</evidence>
<dbReference type="GO" id="GO:0008233">
    <property type="term" value="F:peptidase activity"/>
    <property type="evidence" value="ECO:0007669"/>
    <property type="project" value="UniProtKB-KW"/>
</dbReference>
<evidence type="ECO:0000256" key="2">
    <source>
        <dbReference type="ARBA" id="ARBA00022679"/>
    </source>
</evidence>
<keyword evidence="5" id="KW-0255">Endonuclease</keyword>
<evidence type="ECO:0000313" key="9">
    <source>
        <dbReference type="EMBL" id="KRX13999.1"/>
    </source>
</evidence>
<evidence type="ECO:0000256" key="5">
    <source>
        <dbReference type="ARBA" id="ARBA00022759"/>
    </source>
</evidence>
<keyword evidence="2" id="KW-0808">Transferase</keyword>
<keyword evidence="10" id="KW-1185">Reference proteome</keyword>
<evidence type="ECO:0000256" key="7">
    <source>
        <dbReference type="ARBA" id="ARBA00022918"/>
    </source>
</evidence>
<dbReference type="PANTHER" id="PTHR24559:SF435">
    <property type="entry name" value="RIBONUCLEASE H"/>
    <property type="match status" value="1"/>
</dbReference>
<evidence type="ECO:0000256" key="1">
    <source>
        <dbReference type="ARBA" id="ARBA00022670"/>
    </source>
</evidence>
<feature type="domain" description="Reverse transcriptase" evidence="8">
    <location>
        <begin position="60"/>
        <end position="168"/>
    </location>
</feature>
<dbReference type="FunFam" id="3.10.10.10:FF:000007">
    <property type="entry name" value="Retrovirus-related Pol polyprotein from transposon 17.6-like Protein"/>
    <property type="match status" value="1"/>
</dbReference>
<dbReference type="Gene3D" id="3.10.10.10">
    <property type="entry name" value="HIV Type 1 Reverse Transcriptase, subunit A, domain 1"/>
    <property type="match status" value="1"/>
</dbReference>
<dbReference type="GO" id="GO:0003964">
    <property type="term" value="F:RNA-directed DNA polymerase activity"/>
    <property type="evidence" value="ECO:0007669"/>
    <property type="project" value="UniProtKB-KW"/>
</dbReference>
<dbReference type="CDD" id="cd01647">
    <property type="entry name" value="RT_LTR"/>
    <property type="match status" value="1"/>
</dbReference>
<reference evidence="9 10" key="1">
    <citation type="submission" date="2015-01" db="EMBL/GenBank/DDBJ databases">
        <title>Evolution of Trichinella species and genotypes.</title>
        <authorList>
            <person name="Korhonen P.K."/>
            <person name="Edoardo P."/>
            <person name="Giuseppe L.R."/>
            <person name="Gasser R.B."/>
        </authorList>
    </citation>
    <scope>NUCLEOTIDE SEQUENCE [LARGE SCALE GENOMIC DNA]</scope>
    <source>
        <strain evidence="9">ISS37</strain>
    </source>
</reference>
<keyword evidence="4" id="KW-0540">Nuclease</keyword>
<evidence type="ECO:0000259" key="8">
    <source>
        <dbReference type="Pfam" id="PF00078"/>
    </source>
</evidence>
<dbReference type="Gene3D" id="3.30.70.270">
    <property type="match status" value="1"/>
</dbReference>
<dbReference type="InterPro" id="IPR043502">
    <property type="entry name" value="DNA/RNA_pol_sf"/>
</dbReference>
<dbReference type="OrthoDB" id="5856733at2759"/>
<proteinExistence type="predicted"/>
<organism evidence="9 10">
    <name type="scientific">Trichinella nelsoni</name>
    <dbReference type="NCBI Taxonomy" id="6336"/>
    <lineage>
        <taxon>Eukaryota</taxon>
        <taxon>Metazoa</taxon>
        <taxon>Ecdysozoa</taxon>
        <taxon>Nematoda</taxon>
        <taxon>Enoplea</taxon>
        <taxon>Dorylaimia</taxon>
        <taxon>Trichinellida</taxon>
        <taxon>Trichinellidae</taxon>
        <taxon>Trichinella</taxon>
    </lineage>
</organism>
<evidence type="ECO:0000256" key="6">
    <source>
        <dbReference type="ARBA" id="ARBA00022801"/>
    </source>
</evidence>
<sequence length="170" mass="19410">MSRPFSPVEKSAHIRILPFGFFTVTMGAAQADLSIGVSTRVDAQPISCIDDTLHALAEARYWQVEVAERDREKTAFSTPLGFFQFCVMPFRLCNAPETFQRLMETALRGLTWKTCLVYLDDNIVFRMTEEEHVGRLERVLSRLQSVGLKIKPEKGQLMLQSVHYLSHIVM</sequence>
<accession>A0A0V0RI03</accession>
<dbReference type="EMBL" id="JYDL01000175">
    <property type="protein sequence ID" value="KRX13999.1"/>
    <property type="molecule type" value="Genomic_DNA"/>
</dbReference>
<dbReference type="FunFam" id="3.30.70.270:FF:000003">
    <property type="entry name" value="Transposon Ty3-G Gag-Pol polyprotein"/>
    <property type="match status" value="1"/>
</dbReference>
<dbReference type="InterPro" id="IPR053134">
    <property type="entry name" value="RNA-dir_DNA_polymerase"/>
</dbReference>
<dbReference type="AlphaFoldDB" id="A0A0V0RI03"/>
<evidence type="ECO:0000256" key="4">
    <source>
        <dbReference type="ARBA" id="ARBA00022722"/>
    </source>
</evidence>
<dbReference type="SUPFAM" id="SSF56672">
    <property type="entry name" value="DNA/RNA polymerases"/>
    <property type="match status" value="1"/>
</dbReference>
<keyword evidence="3" id="KW-0548">Nucleotidyltransferase</keyword>
<dbReference type="InterPro" id="IPR000477">
    <property type="entry name" value="RT_dom"/>
</dbReference>
<dbReference type="Pfam" id="PF00078">
    <property type="entry name" value="RVT_1"/>
    <property type="match status" value="1"/>
</dbReference>
<dbReference type="GO" id="GO:0004519">
    <property type="term" value="F:endonuclease activity"/>
    <property type="evidence" value="ECO:0007669"/>
    <property type="project" value="UniProtKB-KW"/>
</dbReference>
<dbReference type="InterPro" id="IPR043128">
    <property type="entry name" value="Rev_trsase/Diguanyl_cyclase"/>
</dbReference>
<gene>
    <name evidence="9" type="primary">pol</name>
    <name evidence="9" type="ORF">T07_14312</name>
</gene>
<dbReference type="GO" id="GO:0006508">
    <property type="term" value="P:proteolysis"/>
    <property type="evidence" value="ECO:0007669"/>
    <property type="project" value="UniProtKB-KW"/>
</dbReference>
<dbReference type="Proteomes" id="UP000054630">
    <property type="component" value="Unassembled WGS sequence"/>
</dbReference>
<name>A0A0V0RI03_9BILA</name>